<dbReference type="Proteomes" id="UP000295444">
    <property type="component" value="Unassembled WGS sequence"/>
</dbReference>
<dbReference type="EMBL" id="SNXZ01000008">
    <property type="protein sequence ID" value="TDP92126.1"/>
    <property type="molecule type" value="Genomic_DNA"/>
</dbReference>
<accession>A0A4R6S0J9</accession>
<dbReference type="AlphaFoldDB" id="A0A4R6S0J9"/>
<sequence>MAAGTPPPADGSVTVVAPPDSASVGVFAFTAHHVVAADVDPSWVSSVLPPGDLGAPMKSSFLSALGARMDRVAESLDVVLVGIGTGVPTGGLTPFTGSHSRAMVHHRVGVRMWTVEGGFLLLGRGVAGRHEVAVEVGTPGHGLGRGLFAAALGEVPVGTSVWAQVAPGNAASLRALLAAGYRPVGAEVLLV</sequence>
<name>A0A4R6S0J9_LABRH</name>
<keyword evidence="2" id="KW-1185">Reference proteome</keyword>
<evidence type="ECO:0000313" key="1">
    <source>
        <dbReference type="EMBL" id="TDP92126.1"/>
    </source>
</evidence>
<organism evidence="1 2">
    <name type="scientific">Labedaea rhizosphaerae</name>
    <dbReference type="NCBI Taxonomy" id="598644"/>
    <lineage>
        <taxon>Bacteria</taxon>
        <taxon>Bacillati</taxon>
        <taxon>Actinomycetota</taxon>
        <taxon>Actinomycetes</taxon>
        <taxon>Pseudonocardiales</taxon>
        <taxon>Pseudonocardiaceae</taxon>
        <taxon>Labedaea</taxon>
    </lineage>
</organism>
<proteinExistence type="predicted"/>
<evidence type="ECO:0008006" key="3">
    <source>
        <dbReference type="Google" id="ProtNLM"/>
    </source>
</evidence>
<comment type="caution">
    <text evidence="1">The sequence shown here is derived from an EMBL/GenBank/DDBJ whole genome shotgun (WGS) entry which is preliminary data.</text>
</comment>
<gene>
    <name evidence="1" type="ORF">EV186_108339</name>
</gene>
<evidence type="ECO:0000313" key="2">
    <source>
        <dbReference type="Proteomes" id="UP000295444"/>
    </source>
</evidence>
<reference evidence="1 2" key="1">
    <citation type="submission" date="2019-03" db="EMBL/GenBank/DDBJ databases">
        <title>Genomic Encyclopedia of Type Strains, Phase IV (KMG-IV): sequencing the most valuable type-strain genomes for metagenomic binning, comparative biology and taxonomic classification.</title>
        <authorList>
            <person name="Goeker M."/>
        </authorList>
    </citation>
    <scope>NUCLEOTIDE SEQUENCE [LARGE SCALE GENOMIC DNA]</scope>
    <source>
        <strain evidence="1 2">DSM 45361</strain>
    </source>
</reference>
<protein>
    <recommendedName>
        <fullName evidence="3">Acetyltransferase (GNAT) family protein</fullName>
    </recommendedName>
</protein>